<keyword evidence="10" id="KW-0406">Ion transport</keyword>
<evidence type="ECO:0000256" key="5">
    <source>
        <dbReference type="ARBA" id="ARBA00022448"/>
    </source>
</evidence>
<keyword evidence="6" id="KW-0050">Antiport</keyword>
<feature type="transmembrane region" description="Helical" evidence="14">
    <location>
        <begin position="422"/>
        <end position="443"/>
    </location>
</feature>
<dbReference type="GO" id="GO:0015297">
    <property type="term" value="F:antiporter activity"/>
    <property type="evidence" value="ECO:0007669"/>
    <property type="project" value="UniProtKB-KW"/>
</dbReference>
<evidence type="ECO:0000256" key="4">
    <source>
        <dbReference type="ARBA" id="ARBA00020268"/>
    </source>
</evidence>
<feature type="transmembrane region" description="Helical" evidence="14">
    <location>
        <begin position="356"/>
        <end position="377"/>
    </location>
</feature>
<evidence type="ECO:0000256" key="11">
    <source>
        <dbReference type="ARBA" id="ARBA00023136"/>
    </source>
</evidence>
<feature type="region of interest" description="Disordered" evidence="13">
    <location>
        <begin position="1"/>
        <end position="28"/>
    </location>
</feature>
<dbReference type="KEGG" id="ccot:CCAX7_23190"/>
<dbReference type="InterPro" id="IPR050222">
    <property type="entry name" value="MATE_MdtK"/>
</dbReference>
<organism evidence="15 16">
    <name type="scientific">Capsulimonas corticalis</name>
    <dbReference type="NCBI Taxonomy" id="2219043"/>
    <lineage>
        <taxon>Bacteria</taxon>
        <taxon>Bacillati</taxon>
        <taxon>Armatimonadota</taxon>
        <taxon>Armatimonadia</taxon>
        <taxon>Capsulimonadales</taxon>
        <taxon>Capsulimonadaceae</taxon>
        <taxon>Capsulimonas</taxon>
    </lineage>
</organism>
<comment type="similarity">
    <text evidence="3">Belongs to the multi antimicrobial extrusion (MATE) (TC 2.A.66.1) family.</text>
</comment>
<keyword evidence="9 14" id="KW-1133">Transmembrane helix</keyword>
<evidence type="ECO:0000256" key="14">
    <source>
        <dbReference type="SAM" id="Phobius"/>
    </source>
</evidence>
<dbReference type="GO" id="GO:0005886">
    <property type="term" value="C:plasma membrane"/>
    <property type="evidence" value="ECO:0007669"/>
    <property type="project" value="UniProtKB-SubCell"/>
</dbReference>
<evidence type="ECO:0000313" key="16">
    <source>
        <dbReference type="Proteomes" id="UP000287394"/>
    </source>
</evidence>
<evidence type="ECO:0000256" key="2">
    <source>
        <dbReference type="ARBA" id="ARBA00004651"/>
    </source>
</evidence>
<dbReference type="InterPro" id="IPR002528">
    <property type="entry name" value="MATE_fam"/>
</dbReference>
<dbReference type="OrthoDB" id="62420at2"/>
<evidence type="ECO:0000256" key="8">
    <source>
        <dbReference type="ARBA" id="ARBA00022692"/>
    </source>
</evidence>
<name>A0A402CV32_9BACT</name>
<dbReference type="PANTHER" id="PTHR43298:SF2">
    <property type="entry name" value="FMN_FAD EXPORTER YEEO-RELATED"/>
    <property type="match status" value="1"/>
</dbReference>
<feature type="transmembrane region" description="Helical" evidence="14">
    <location>
        <begin position="389"/>
        <end position="410"/>
    </location>
</feature>
<evidence type="ECO:0000256" key="13">
    <source>
        <dbReference type="SAM" id="MobiDB-lite"/>
    </source>
</evidence>
<evidence type="ECO:0000256" key="12">
    <source>
        <dbReference type="ARBA" id="ARBA00031636"/>
    </source>
</evidence>
<proteinExistence type="inferred from homology"/>
<protein>
    <recommendedName>
        <fullName evidence="4">Probable multidrug resistance protein NorM</fullName>
    </recommendedName>
    <alternativeName>
        <fullName evidence="12">Multidrug-efflux transporter</fullName>
    </alternativeName>
</protein>
<feature type="transmembrane region" description="Helical" evidence="14">
    <location>
        <begin position="222"/>
        <end position="245"/>
    </location>
</feature>
<feature type="transmembrane region" description="Helical" evidence="14">
    <location>
        <begin position="195"/>
        <end position="216"/>
    </location>
</feature>
<evidence type="ECO:0000256" key="3">
    <source>
        <dbReference type="ARBA" id="ARBA00010199"/>
    </source>
</evidence>
<gene>
    <name evidence="15" type="ORF">CCAX7_23190</name>
</gene>
<sequence>MIIEEQDERDAAFAPENRSAEPPASPEVPLAVIERESHGSLHRAVWMLAWPSVVTMLLQTLNSFLDRFFVGSLGPDTLAAVGSGGMLMFMLFSVGMSISIGATALVARFTGAGERDEASMAANQSLWIAGVASIACIALMWPLRSVLVTLLGVDAHAHQLCIQYITIALIGVPALFLMLILGGVFRGLGDTLTPLYVMIGINVIHLGGDYLLIFGHNGFPRLGLAGGAIALVSSQVIGALLYLLALRKSVLPGVLSRARRPHWDWAQRILRIGVPAALQNLSRVVSMLAFTGVLARTGDGTAAVAALTIGLTSESIAFMPGFAFSTAAGTLTGQNLGAKNPDRAERAAWVALQQGLAIMIVMGAVFYAFALQFAHIFTHDPAVVRLTVAYLRISALSEPFLAFGMILTGALNGAGDTKAPAWASIITMWAIRLPLAYCAAHLWGFGAVGAWWAMASSTIAGGIAAYTLFKWGRWKKVRV</sequence>
<comment type="subcellular location">
    <subcellularLocation>
        <location evidence="2">Cell membrane</location>
        <topology evidence="2">Multi-pass membrane protein</topology>
    </subcellularLocation>
</comment>
<evidence type="ECO:0000256" key="6">
    <source>
        <dbReference type="ARBA" id="ARBA00022449"/>
    </source>
</evidence>
<evidence type="ECO:0000256" key="7">
    <source>
        <dbReference type="ARBA" id="ARBA00022475"/>
    </source>
</evidence>
<keyword evidence="11 14" id="KW-0472">Membrane</keyword>
<dbReference type="CDD" id="cd13137">
    <property type="entry name" value="MATE_NorM_like"/>
    <property type="match status" value="1"/>
</dbReference>
<dbReference type="Pfam" id="PF01554">
    <property type="entry name" value="MatE"/>
    <property type="match status" value="2"/>
</dbReference>
<accession>A0A402CV32</accession>
<dbReference type="PIRSF" id="PIRSF006603">
    <property type="entry name" value="DinF"/>
    <property type="match status" value="1"/>
</dbReference>
<dbReference type="FunCoup" id="A0A402CV32">
    <property type="interactions" value="59"/>
</dbReference>
<feature type="transmembrane region" description="Helical" evidence="14">
    <location>
        <begin position="44"/>
        <end position="65"/>
    </location>
</feature>
<feature type="transmembrane region" description="Helical" evidence="14">
    <location>
        <begin position="126"/>
        <end position="144"/>
    </location>
</feature>
<feature type="transmembrane region" description="Helical" evidence="14">
    <location>
        <begin position="449"/>
        <end position="469"/>
    </location>
</feature>
<keyword evidence="16" id="KW-1185">Reference proteome</keyword>
<evidence type="ECO:0000256" key="1">
    <source>
        <dbReference type="ARBA" id="ARBA00003408"/>
    </source>
</evidence>
<dbReference type="RefSeq" id="WP_125205945.1">
    <property type="nucleotide sequence ID" value="NZ_AP025739.1"/>
</dbReference>
<keyword evidence="7" id="KW-1003">Cell membrane</keyword>
<keyword evidence="8 14" id="KW-0812">Transmembrane</keyword>
<comment type="function">
    <text evidence="1">Multidrug efflux pump.</text>
</comment>
<dbReference type="PANTHER" id="PTHR43298">
    <property type="entry name" value="MULTIDRUG RESISTANCE PROTEIN NORM-RELATED"/>
    <property type="match status" value="1"/>
</dbReference>
<evidence type="ECO:0000256" key="10">
    <source>
        <dbReference type="ARBA" id="ARBA00023065"/>
    </source>
</evidence>
<reference evidence="15 16" key="1">
    <citation type="journal article" date="2019" name="Int. J. Syst. Evol. Microbiol.">
        <title>Capsulimonas corticalis gen. nov., sp. nov., an aerobic capsulated bacterium, of a novel bacterial order, Capsulimonadales ord. nov., of the class Armatimonadia of the phylum Armatimonadetes.</title>
        <authorList>
            <person name="Li J."/>
            <person name="Kudo C."/>
            <person name="Tonouchi A."/>
        </authorList>
    </citation>
    <scope>NUCLEOTIDE SEQUENCE [LARGE SCALE GENOMIC DNA]</scope>
    <source>
        <strain evidence="15 16">AX-7</strain>
    </source>
</reference>
<dbReference type="NCBIfam" id="TIGR00797">
    <property type="entry name" value="matE"/>
    <property type="match status" value="1"/>
</dbReference>
<dbReference type="InterPro" id="IPR048279">
    <property type="entry name" value="MdtK-like"/>
</dbReference>
<dbReference type="GO" id="GO:0006811">
    <property type="term" value="P:monoatomic ion transport"/>
    <property type="evidence" value="ECO:0007669"/>
    <property type="project" value="UniProtKB-KW"/>
</dbReference>
<evidence type="ECO:0000313" key="15">
    <source>
        <dbReference type="EMBL" id="BDI30268.1"/>
    </source>
</evidence>
<feature type="transmembrane region" description="Helical" evidence="14">
    <location>
        <begin position="85"/>
        <end position="106"/>
    </location>
</feature>
<dbReference type="GO" id="GO:0042910">
    <property type="term" value="F:xenobiotic transmembrane transporter activity"/>
    <property type="evidence" value="ECO:0007669"/>
    <property type="project" value="InterPro"/>
</dbReference>
<dbReference type="Proteomes" id="UP000287394">
    <property type="component" value="Chromosome"/>
</dbReference>
<evidence type="ECO:0000256" key="9">
    <source>
        <dbReference type="ARBA" id="ARBA00022989"/>
    </source>
</evidence>
<dbReference type="AlphaFoldDB" id="A0A402CV32"/>
<feature type="transmembrane region" description="Helical" evidence="14">
    <location>
        <begin position="164"/>
        <end position="188"/>
    </location>
</feature>
<keyword evidence="5" id="KW-0813">Transport</keyword>
<dbReference type="EMBL" id="AP025739">
    <property type="protein sequence ID" value="BDI30268.1"/>
    <property type="molecule type" value="Genomic_DNA"/>
</dbReference>